<protein>
    <submittedName>
        <fullName evidence="2">Uncharacterized protein</fullName>
    </submittedName>
</protein>
<feature type="compositionally biased region" description="Basic and acidic residues" evidence="1">
    <location>
        <begin position="48"/>
        <end position="65"/>
    </location>
</feature>
<proteinExistence type="predicted"/>
<accession>A0ABV8H082</accession>
<organism evidence="2 3">
    <name type="scientific">Oceanobacillus longus</name>
    <dbReference type="NCBI Taxonomy" id="930120"/>
    <lineage>
        <taxon>Bacteria</taxon>
        <taxon>Bacillati</taxon>
        <taxon>Bacillota</taxon>
        <taxon>Bacilli</taxon>
        <taxon>Bacillales</taxon>
        <taxon>Bacillaceae</taxon>
        <taxon>Oceanobacillus</taxon>
    </lineage>
</organism>
<feature type="compositionally biased region" description="Basic and acidic residues" evidence="1">
    <location>
        <begin position="1"/>
        <end position="16"/>
    </location>
</feature>
<gene>
    <name evidence="2" type="ORF">ACFOUV_17265</name>
</gene>
<comment type="caution">
    <text evidence="2">The sequence shown here is derived from an EMBL/GenBank/DDBJ whole genome shotgun (WGS) entry which is preliminary data.</text>
</comment>
<feature type="region of interest" description="Disordered" evidence="1">
    <location>
        <begin position="1"/>
        <end position="28"/>
    </location>
</feature>
<keyword evidence="3" id="KW-1185">Reference proteome</keyword>
<name>A0ABV8H082_9BACI</name>
<evidence type="ECO:0000313" key="2">
    <source>
        <dbReference type="EMBL" id="MFC4025533.1"/>
    </source>
</evidence>
<reference evidence="3" key="1">
    <citation type="journal article" date="2019" name="Int. J. Syst. Evol. Microbiol.">
        <title>The Global Catalogue of Microorganisms (GCM) 10K type strain sequencing project: providing services to taxonomists for standard genome sequencing and annotation.</title>
        <authorList>
            <consortium name="The Broad Institute Genomics Platform"/>
            <consortium name="The Broad Institute Genome Sequencing Center for Infectious Disease"/>
            <person name="Wu L."/>
            <person name="Ma J."/>
        </authorList>
    </citation>
    <scope>NUCLEOTIDE SEQUENCE [LARGE SCALE GENOMIC DNA]</scope>
    <source>
        <strain evidence="3">IBRC-M 10703</strain>
    </source>
</reference>
<dbReference type="EMBL" id="JBHSAO010000016">
    <property type="protein sequence ID" value="MFC4025533.1"/>
    <property type="molecule type" value="Genomic_DNA"/>
</dbReference>
<sequence>MADNNKRKRDDKDAGKRVGSGVGVVPGDNIATALDPFGAAAGAVGDELDNKTGRDEDNHVSKKRD</sequence>
<evidence type="ECO:0000313" key="3">
    <source>
        <dbReference type="Proteomes" id="UP001595772"/>
    </source>
</evidence>
<feature type="region of interest" description="Disordered" evidence="1">
    <location>
        <begin position="43"/>
        <end position="65"/>
    </location>
</feature>
<evidence type="ECO:0000256" key="1">
    <source>
        <dbReference type="SAM" id="MobiDB-lite"/>
    </source>
</evidence>
<dbReference type="Proteomes" id="UP001595772">
    <property type="component" value="Unassembled WGS sequence"/>
</dbReference>
<dbReference type="RefSeq" id="WP_379498025.1">
    <property type="nucleotide sequence ID" value="NZ_JBHSAO010000016.1"/>
</dbReference>